<accession>A0A3N5BDR0</accession>
<dbReference type="EMBL" id="RKRF01000007">
    <property type="protein sequence ID" value="RPF55567.1"/>
    <property type="molecule type" value="Genomic_DNA"/>
</dbReference>
<gene>
    <name evidence="2" type="primary">proC</name>
    <name evidence="6" type="ORF">EDC24_0445</name>
</gene>
<keyword evidence="2" id="KW-0641">Proline biosynthesis</keyword>
<reference evidence="6 7" key="1">
    <citation type="submission" date="2018-11" db="EMBL/GenBank/DDBJ databases">
        <title>Genomic Encyclopedia of Type Strains, Phase IV (KMG-IV): sequencing the most valuable type-strain genomes for metagenomic binning, comparative biology and taxonomic classification.</title>
        <authorList>
            <person name="Goeker M."/>
        </authorList>
    </citation>
    <scope>NUCLEOTIDE SEQUENCE [LARGE SCALE GENOMIC DNA]</scope>
    <source>
        <strain evidence="6 7">DSM 18090</strain>
    </source>
</reference>
<evidence type="ECO:0000313" key="7">
    <source>
        <dbReference type="Proteomes" id="UP000276443"/>
    </source>
</evidence>
<keyword evidence="2 3" id="KW-0521">NADP</keyword>
<dbReference type="Proteomes" id="UP000276443">
    <property type="component" value="Unassembled WGS sequence"/>
</dbReference>
<evidence type="ECO:0000259" key="5">
    <source>
        <dbReference type="Pfam" id="PF14748"/>
    </source>
</evidence>
<dbReference type="GO" id="GO:0004735">
    <property type="term" value="F:pyrroline-5-carboxylate reductase activity"/>
    <property type="evidence" value="ECO:0007669"/>
    <property type="project" value="UniProtKB-UniRule"/>
</dbReference>
<organism evidence="6 7">
    <name type="scientific">Aquisalibacillus elongatus</name>
    <dbReference type="NCBI Taxonomy" id="485577"/>
    <lineage>
        <taxon>Bacteria</taxon>
        <taxon>Bacillati</taxon>
        <taxon>Bacillota</taxon>
        <taxon>Bacilli</taxon>
        <taxon>Bacillales</taxon>
        <taxon>Bacillaceae</taxon>
        <taxon>Aquisalibacillus</taxon>
    </lineage>
</organism>
<dbReference type="AlphaFoldDB" id="A0A3N5BDR0"/>
<dbReference type="Gene3D" id="3.40.50.720">
    <property type="entry name" value="NAD(P)-binding Rossmann-like Domain"/>
    <property type="match status" value="1"/>
</dbReference>
<keyword evidence="2" id="KW-0028">Amino-acid biosynthesis</keyword>
<comment type="catalytic activity">
    <reaction evidence="2">
        <text>L-proline + NADP(+) = (S)-1-pyrroline-5-carboxylate + NADPH + 2 H(+)</text>
        <dbReference type="Rhea" id="RHEA:14109"/>
        <dbReference type="ChEBI" id="CHEBI:15378"/>
        <dbReference type="ChEBI" id="CHEBI:17388"/>
        <dbReference type="ChEBI" id="CHEBI:57783"/>
        <dbReference type="ChEBI" id="CHEBI:58349"/>
        <dbReference type="ChEBI" id="CHEBI:60039"/>
        <dbReference type="EC" id="1.5.1.2"/>
    </reaction>
</comment>
<dbReference type="InterPro" id="IPR029036">
    <property type="entry name" value="P5CR_dimer"/>
</dbReference>
<protein>
    <recommendedName>
        <fullName evidence="2">Pyrroline-5-carboxylate reductase</fullName>
        <shortName evidence="2">P5C reductase</shortName>
        <shortName evidence="2">P5CR</shortName>
        <ecNumber evidence="2">1.5.1.2</ecNumber>
    </recommendedName>
    <alternativeName>
        <fullName evidence="2">PCA reductase</fullName>
    </alternativeName>
</protein>
<dbReference type="OrthoDB" id="9805754at2"/>
<dbReference type="PANTHER" id="PTHR11645">
    <property type="entry name" value="PYRROLINE-5-CARBOXYLATE REDUCTASE"/>
    <property type="match status" value="1"/>
</dbReference>
<dbReference type="SUPFAM" id="SSF48179">
    <property type="entry name" value="6-phosphogluconate dehydrogenase C-terminal domain-like"/>
    <property type="match status" value="1"/>
</dbReference>
<dbReference type="HAMAP" id="MF_01925">
    <property type="entry name" value="P5C_reductase"/>
    <property type="match status" value="1"/>
</dbReference>
<comment type="similarity">
    <text evidence="1 2">Belongs to the pyrroline-5-carboxylate reductase family.</text>
</comment>
<comment type="catalytic activity">
    <reaction evidence="2">
        <text>L-proline + NAD(+) = (S)-1-pyrroline-5-carboxylate + NADH + 2 H(+)</text>
        <dbReference type="Rhea" id="RHEA:14105"/>
        <dbReference type="ChEBI" id="CHEBI:15378"/>
        <dbReference type="ChEBI" id="CHEBI:17388"/>
        <dbReference type="ChEBI" id="CHEBI:57540"/>
        <dbReference type="ChEBI" id="CHEBI:57945"/>
        <dbReference type="ChEBI" id="CHEBI:60039"/>
        <dbReference type="EC" id="1.5.1.2"/>
    </reaction>
</comment>
<dbReference type="InterPro" id="IPR000304">
    <property type="entry name" value="Pyrroline-COOH_reductase"/>
</dbReference>
<feature type="binding site" evidence="3">
    <location>
        <begin position="6"/>
        <end position="11"/>
    </location>
    <ligand>
        <name>NADP(+)</name>
        <dbReference type="ChEBI" id="CHEBI:58349"/>
    </ligand>
</feature>
<comment type="caution">
    <text evidence="6">The sequence shown here is derived from an EMBL/GenBank/DDBJ whole genome shotgun (WGS) entry which is preliminary data.</text>
</comment>
<keyword evidence="2" id="KW-0560">Oxidoreductase</keyword>
<dbReference type="InterPro" id="IPR028939">
    <property type="entry name" value="P5C_Rdtase_cat_N"/>
</dbReference>
<name>A0A3N5BDR0_9BACI</name>
<dbReference type="Pfam" id="PF14748">
    <property type="entry name" value="P5CR_dimer"/>
    <property type="match status" value="1"/>
</dbReference>
<comment type="subcellular location">
    <subcellularLocation>
        <location evidence="2">Cytoplasm</location>
    </subcellularLocation>
</comment>
<evidence type="ECO:0000313" key="6">
    <source>
        <dbReference type="EMBL" id="RPF55567.1"/>
    </source>
</evidence>
<keyword evidence="2" id="KW-0963">Cytoplasm</keyword>
<dbReference type="Pfam" id="PF03807">
    <property type="entry name" value="F420_oxidored"/>
    <property type="match status" value="1"/>
</dbReference>
<evidence type="ECO:0000256" key="1">
    <source>
        <dbReference type="ARBA" id="ARBA00005525"/>
    </source>
</evidence>
<evidence type="ECO:0000259" key="4">
    <source>
        <dbReference type="Pfam" id="PF03807"/>
    </source>
</evidence>
<dbReference type="GO" id="GO:0005737">
    <property type="term" value="C:cytoplasm"/>
    <property type="evidence" value="ECO:0007669"/>
    <property type="project" value="UniProtKB-SubCell"/>
</dbReference>
<dbReference type="InterPro" id="IPR008927">
    <property type="entry name" value="6-PGluconate_DH-like_C_sf"/>
</dbReference>
<dbReference type="EC" id="1.5.1.2" evidence="2"/>
<dbReference type="PANTHER" id="PTHR11645:SF51">
    <property type="entry name" value="COME OPERON PROTEIN 4"/>
    <property type="match status" value="1"/>
</dbReference>
<dbReference type="RefSeq" id="WP_124219338.1">
    <property type="nucleotide sequence ID" value="NZ_RKRF01000007.1"/>
</dbReference>
<sequence>MKWGIIGTGNMGTVLLHALTSSGAVSEKNVYLYNRTFMKAYKLKDHYPDVHVLQMRDSIVDECDIIFLCAKPKQIVSIAHEIKDQVSPNQIIISITSSVSVELLDEILPCSVVRMIPSITNRALKGVSLLTFSDTIDANQKLLIQQTCKHFSKPIEIEEEHVRIASDIVSCGPAFLSFILEDMIDAAHKKTGIPVDQATSLVEEMIIGYGKLFEERIYDFSSLKDKVMVKGGITGEGMVALEDSYHQVFSHVFDATHEKFYNEKDHIDHLVNQEDLK</sequence>
<evidence type="ECO:0000256" key="2">
    <source>
        <dbReference type="HAMAP-Rule" id="MF_01925"/>
    </source>
</evidence>
<dbReference type="PIRSF" id="PIRSF000193">
    <property type="entry name" value="Pyrrol-5-carb_rd"/>
    <property type="match status" value="1"/>
</dbReference>
<dbReference type="NCBIfam" id="NF005814">
    <property type="entry name" value="PRK07680.1"/>
    <property type="match status" value="1"/>
</dbReference>
<dbReference type="SUPFAM" id="SSF51735">
    <property type="entry name" value="NAD(P)-binding Rossmann-fold domains"/>
    <property type="match status" value="1"/>
</dbReference>
<dbReference type="UniPathway" id="UPA00098">
    <property type="reaction ID" value="UER00361"/>
</dbReference>
<comment type="function">
    <text evidence="2">Catalyzes the reduction of 1-pyrroline-5-carboxylate (PCA) to L-proline.</text>
</comment>
<dbReference type="Gene3D" id="1.10.3730.10">
    <property type="entry name" value="ProC C-terminal domain-like"/>
    <property type="match status" value="1"/>
</dbReference>
<keyword evidence="7" id="KW-1185">Reference proteome</keyword>
<dbReference type="InterPro" id="IPR036291">
    <property type="entry name" value="NAD(P)-bd_dom_sf"/>
</dbReference>
<feature type="domain" description="Pyrroline-5-carboxylate reductase catalytic N-terminal" evidence="4">
    <location>
        <begin position="3"/>
        <end position="96"/>
    </location>
</feature>
<feature type="domain" description="Pyrroline-5-carboxylate reductase dimerisation" evidence="5">
    <location>
        <begin position="159"/>
        <end position="259"/>
    </location>
</feature>
<dbReference type="GO" id="GO:0055129">
    <property type="term" value="P:L-proline biosynthetic process"/>
    <property type="evidence" value="ECO:0007669"/>
    <property type="project" value="UniProtKB-UniRule"/>
</dbReference>
<comment type="pathway">
    <text evidence="2">Amino-acid biosynthesis; L-proline biosynthesis; L-proline from L-glutamate 5-semialdehyde: step 1/1.</text>
</comment>
<evidence type="ECO:0000256" key="3">
    <source>
        <dbReference type="PIRSR" id="PIRSR000193-1"/>
    </source>
</evidence>
<proteinExistence type="inferred from homology"/>